<accession>A0A672HQU9</accession>
<evidence type="ECO:0000256" key="1">
    <source>
        <dbReference type="SAM" id="MobiDB-lite"/>
    </source>
</evidence>
<evidence type="ECO:0000313" key="3">
    <source>
        <dbReference type="Proteomes" id="UP000472267"/>
    </source>
</evidence>
<organism evidence="2 3">
    <name type="scientific">Salarias fasciatus</name>
    <name type="common">Jewelled blenny</name>
    <name type="synonym">Blennius fasciatus</name>
    <dbReference type="NCBI Taxonomy" id="181472"/>
    <lineage>
        <taxon>Eukaryota</taxon>
        <taxon>Metazoa</taxon>
        <taxon>Chordata</taxon>
        <taxon>Craniata</taxon>
        <taxon>Vertebrata</taxon>
        <taxon>Euteleostomi</taxon>
        <taxon>Actinopterygii</taxon>
        <taxon>Neopterygii</taxon>
        <taxon>Teleostei</taxon>
        <taxon>Neoteleostei</taxon>
        <taxon>Acanthomorphata</taxon>
        <taxon>Ovalentaria</taxon>
        <taxon>Blenniimorphae</taxon>
        <taxon>Blenniiformes</taxon>
        <taxon>Blennioidei</taxon>
        <taxon>Blenniidae</taxon>
        <taxon>Salariinae</taxon>
        <taxon>Salarias</taxon>
    </lineage>
</organism>
<keyword evidence="3" id="KW-1185">Reference proteome</keyword>
<dbReference type="Proteomes" id="UP000472267">
    <property type="component" value="Chromosome 20"/>
</dbReference>
<dbReference type="InParanoid" id="A0A672HQU9"/>
<dbReference type="AlphaFoldDB" id="A0A672HQU9"/>
<name>A0A672HQU9_SALFA</name>
<dbReference type="SUPFAM" id="SSF53335">
    <property type="entry name" value="S-adenosyl-L-methionine-dependent methyltransferases"/>
    <property type="match status" value="1"/>
</dbReference>
<feature type="region of interest" description="Disordered" evidence="1">
    <location>
        <begin position="160"/>
        <end position="183"/>
    </location>
</feature>
<evidence type="ECO:0000313" key="2">
    <source>
        <dbReference type="Ensembl" id="ENSSFAP00005031618.1"/>
    </source>
</evidence>
<proteinExistence type="predicted"/>
<dbReference type="Gene3D" id="2.20.70.90">
    <property type="match status" value="1"/>
</dbReference>
<reference evidence="2" key="2">
    <citation type="submission" date="2025-08" db="UniProtKB">
        <authorList>
            <consortium name="Ensembl"/>
        </authorList>
    </citation>
    <scope>IDENTIFICATION</scope>
</reference>
<reference evidence="2" key="1">
    <citation type="submission" date="2019-06" db="EMBL/GenBank/DDBJ databases">
        <authorList>
            <consortium name="Wellcome Sanger Institute Data Sharing"/>
        </authorList>
    </citation>
    <scope>NUCLEOTIDE SEQUENCE [LARGE SCALE GENOMIC DNA]</scope>
</reference>
<sequence>MQSVLGFRSIFRFCNPVLVDAITVSPAHRARYFWGNIPGMSRPIIASQNDKLNLQDCLELGRTARVTKVRTITTNPNSLKQKKNEDFLPILQNGREDTLWVTELERIFGFPKHYTDVRNMNSKQRQKVLGKAWSVPVVRHLLAPLKDYFACEELLPVAGSTASTPSASTRSSSPSSPDVRQLR</sequence>
<feature type="compositionally biased region" description="Low complexity" evidence="1">
    <location>
        <begin position="160"/>
        <end position="177"/>
    </location>
</feature>
<protein>
    <submittedName>
        <fullName evidence="2">Uncharacterized protein</fullName>
    </submittedName>
</protein>
<dbReference type="Ensembl" id="ENSSFAT00005032752.1">
    <property type="protein sequence ID" value="ENSSFAP00005031618.1"/>
    <property type="gene ID" value="ENSSFAG00005016020.1"/>
</dbReference>
<reference evidence="2" key="3">
    <citation type="submission" date="2025-09" db="UniProtKB">
        <authorList>
            <consortium name="Ensembl"/>
        </authorList>
    </citation>
    <scope>IDENTIFICATION</scope>
</reference>
<dbReference type="InterPro" id="IPR029063">
    <property type="entry name" value="SAM-dependent_MTases_sf"/>
</dbReference>